<comment type="subcellular location">
    <subcellularLocation>
        <location evidence="1">Secreted</location>
    </subcellularLocation>
</comment>
<reference evidence="7" key="1">
    <citation type="submission" date="2025-08" db="UniProtKB">
        <authorList>
            <consortium name="RefSeq"/>
        </authorList>
    </citation>
    <scope>IDENTIFICATION</scope>
    <source>
        <strain evidence="7">14028-0561.14</strain>
        <tissue evidence="7">Whole fly</tissue>
    </source>
</reference>
<dbReference type="Proteomes" id="UP001652661">
    <property type="component" value="Chromosome 3R"/>
</dbReference>
<keyword evidence="6" id="KW-1185">Reference proteome</keyword>
<dbReference type="GeneID" id="108080441"/>
<evidence type="ECO:0000256" key="4">
    <source>
        <dbReference type="SAM" id="SignalP"/>
    </source>
</evidence>
<dbReference type="SMART" id="SM00198">
    <property type="entry name" value="SCP"/>
    <property type="match status" value="1"/>
</dbReference>
<evidence type="ECO:0000256" key="1">
    <source>
        <dbReference type="ARBA" id="ARBA00004613"/>
    </source>
</evidence>
<evidence type="ECO:0000313" key="6">
    <source>
        <dbReference type="Proteomes" id="UP001652661"/>
    </source>
</evidence>
<dbReference type="GO" id="GO:0005576">
    <property type="term" value="C:extracellular region"/>
    <property type="evidence" value="ECO:0007669"/>
    <property type="project" value="UniProtKB-SubCell"/>
</dbReference>
<dbReference type="Pfam" id="PF00188">
    <property type="entry name" value="CAP"/>
    <property type="match status" value="1"/>
</dbReference>
<dbReference type="AlphaFoldDB" id="A0A6P4J5J8"/>
<keyword evidence="3" id="KW-0472">Membrane</keyword>
<evidence type="ECO:0000259" key="5">
    <source>
        <dbReference type="SMART" id="SM00198"/>
    </source>
</evidence>
<keyword evidence="3" id="KW-0812">Transmembrane</keyword>
<dbReference type="InterPro" id="IPR035940">
    <property type="entry name" value="CAP_sf"/>
</dbReference>
<keyword evidence="2" id="KW-0964">Secreted</keyword>
<dbReference type="InterPro" id="IPR001283">
    <property type="entry name" value="CRISP-related"/>
</dbReference>
<dbReference type="RefSeq" id="XP_017030666.1">
    <property type="nucleotide sequence ID" value="XM_017175177.3"/>
</dbReference>
<organism evidence="6 7">
    <name type="scientific">Drosophila kikkawai</name>
    <name type="common">Fruit fly</name>
    <dbReference type="NCBI Taxonomy" id="30033"/>
    <lineage>
        <taxon>Eukaryota</taxon>
        <taxon>Metazoa</taxon>
        <taxon>Ecdysozoa</taxon>
        <taxon>Arthropoda</taxon>
        <taxon>Hexapoda</taxon>
        <taxon>Insecta</taxon>
        <taxon>Pterygota</taxon>
        <taxon>Neoptera</taxon>
        <taxon>Endopterygota</taxon>
        <taxon>Diptera</taxon>
        <taxon>Brachycera</taxon>
        <taxon>Muscomorpha</taxon>
        <taxon>Ephydroidea</taxon>
        <taxon>Drosophilidae</taxon>
        <taxon>Drosophila</taxon>
        <taxon>Sophophora</taxon>
    </lineage>
</organism>
<name>A0A6P4J5J8_DROKI</name>
<dbReference type="InterPro" id="IPR014044">
    <property type="entry name" value="CAP_dom"/>
</dbReference>
<dbReference type="OrthoDB" id="337038at2759"/>
<feature type="signal peptide" evidence="4">
    <location>
        <begin position="1"/>
        <end position="22"/>
    </location>
</feature>
<proteinExistence type="predicted"/>
<evidence type="ECO:0000256" key="2">
    <source>
        <dbReference type="ARBA" id="ARBA00022525"/>
    </source>
</evidence>
<feature type="chain" id="PRO_5028129914" evidence="4">
    <location>
        <begin position="23"/>
        <end position="195"/>
    </location>
</feature>
<dbReference type="PANTHER" id="PTHR10334">
    <property type="entry name" value="CYSTEINE-RICH SECRETORY PROTEIN-RELATED"/>
    <property type="match status" value="1"/>
</dbReference>
<evidence type="ECO:0000256" key="3">
    <source>
        <dbReference type="SAM" id="Phobius"/>
    </source>
</evidence>
<feature type="transmembrane region" description="Helical" evidence="3">
    <location>
        <begin position="175"/>
        <end position="193"/>
    </location>
</feature>
<keyword evidence="4" id="KW-0732">Signal</keyword>
<protein>
    <submittedName>
        <fullName evidence="7">Golgi-associated plant pathogenesis-related protein 1</fullName>
    </submittedName>
</protein>
<sequence length="195" mass="21963">MNSLGIWIFVLLAAGQLDCILAETSNANAVLNYTNSKRKLHGCRPLIWNDKLSENCKQHAEDIAKSGKVTHSKPIDSSYTENICTFGIKEDALRLCVEKWYDGARYDIMDAEAQEFTAMIWRSSEYMGYGEAMLGSGTAVMVVRFAPGGNVLGQYTYNVPPIQKKRDKSLRSNQAYRASLSMFTIMTIIYWTVTF</sequence>
<gene>
    <name evidence="7" type="primary">LOC108080441</name>
</gene>
<accession>A0A6P4J5J8</accession>
<dbReference type="Gene3D" id="3.40.33.10">
    <property type="entry name" value="CAP"/>
    <property type="match status" value="1"/>
</dbReference>
<dbReference type="SUPFAM" id="SSF55797">
    <property type="entry name" value="PR-1-like"/>
    <property type="match status" value="1"/>
</dbReference>
<feature type="domain" description="SCP" evidence="5">
    <location>
        <begin position="25"/>
        <end position="153"/>
    </location>
</feature>
<keyword evidence="3" id="KW-1133">Transmembrane helix</keyword>
<evidence type="ECO:0000313" key="7">
    <source>
        <dbReference type="RefSeq" id="XP_017030666.1"/>
    </source>
</evidence>